<dbReference type="AlphaFoldDB" id="A0A2A5JM23"/>
<evidence type="ECO:0000259" key="3">
    <source>
        <dbReference type="PROSITE" id="PS50930"/>
    </source>
</evidence>
<feature type="transmembrane region" description="Helical" evidence="2">
    <location>
        <begin position="87"/>
        <end position="109"/>
    </location>
</feature>
<keyword evidence="2" id="KW-0472">Membrane</keyword>
<keyword evidence="2" id="KW-1133">Transmembrane helix</keyword>
<dbReference type="GO" id="GO:0000156">
    <property type="term" value="F:phosphorelay response regulator activity"/>
    <property type="evidence" value="ECO:0007669"/>
    <property type="project" value="InterPro"/>
</dbReference>
<feature type="transmembrane region" description="Helical" evidence="2">
    <location>
        <begin position="55"/>
        <end position="75"/>
    </location>
</feature>
<accession>A0A2A5JM23</accession>
<dbReference type="PANTHER" id="PTHR37299">
    <property type="entry name" value="TRANSCRIPTIONAL REGULATOR-RELATED"/>
    <property type="match status" value="1"/>
</dbReference>
<dbReference type="PIRSF" id="PIRSF031767">
    <property type="entry name" value="MHYE_LytTR"/>
    <property type="match status" value="1"/>
</dbReference>
<keyword evidence="5" id="KW-1185">Reference proteome</keyword>
<dbReference type="InterPro" id="IPR007492">
    <property type="entry name" value="LytTR_DNA-bd_dom"/>
</dbReference>
<evidence type="ECO:0000313" key="4">
    <source>
        <dbReference type="EMBL" id="PCK30301.1"/>
    </source>
</evidence>
<dbReference type="EMBL" id="NKHF01000089">
    <property type="protein sequence ID" value="PCK30301.1"/>
    <property type="molecule type" value="Genomic_DNA"/>
</dbReference>
<proteinExistence type="predicted"/>
<dbReference type="PANTHER" id="PTHR37299:SF1">
    <property type="entry name" value="STAGE 0 SPORULATION PROTEIN A HOMOLOG"/>
    <property type="match status" value="1"/>
</dbReference>
<dbReference type="RefSeq" id="WP_099643501.1">
    <property type="nucleotide sequence ID" value="NZ_NKHF01000089.1"/>
</dbReference>
<dbReference type="OrthoDB" id="9781059at2"/>
<dbReference type="Proteomes" id="UP000228621">
    <property type="component" value="Unassembled WGS sequence"/>
</dbReference>
<dbReference type="Gene3D" id="2.40.50.1020">
    <property type="entry name" value="LytTr DNA-binding domain"/>
    <property type="match status" value="1"/>
</dbReference>
<keyword evidence="1" id="KW-0902">Two-component regulatory system</keyword>
<keyword evidence="4" id="KW-0238">DNA-binding</keyword>
<dbReference type="Pfam" id="PF04397">
    <property type="entry name" value="LytTR"/>
    <property type="match status" value="1"/>
</dbReference>
<evidence type="ECO:0000256" key="1">
    <source>
        <dbReference type="ARBA" id="ARBA00023012"/>
    </source>
</evidence>
<evidence type="ECO:0000313" key="5">
    <source>
        <dbReference type="Proteomes" id="UP000228621"/>
    </source>
</evidence>
<dbReference type="GO" id="GO:0003677">
    <property type="term" value="F:DNA binding"/>
    <property type="evidence" value="ECO:0007669"/>
    <property type="project" value="UniProtKB-KW"/>
</dbReference>
<organism evidence="4 5">
    <name type="scientific">Pseudoalteromonas piscicida</name>
    <dbReference type="NCBI Taxonomy" id="43662"/>
    <lineage>
        <taxon>Bacteria</taxon>
        <taxon>Pseudomonadati</taxon>
        <taxon>Pseudomonadota</taxon>
        <taxon>Gammaproteobacteria</taxon>
        <taxon>Alteromonadales</taxon>
        <taxon>Pseudoalteromonadaceae</taxon>
        <taxon>Pseudoalteromonas</taxon>
    </lineage>
</organism>
<reference evidence="5" key="1">
    <citation type="journal article" date="2019" name="Genome Announc.">
        <title>Draft Genome Sequence of Pseudoalteromonas piscicida Strain 36Y ROTHPW, an Hypersaline Seawater Isolate from the South Coast of Sonora, Mexico.</title>
        <authorList>
            <person name="Sanchez-Diaz R."/>
            <person name="Molina-Garza Z.J."/>
            <person name="Cruz-Suarez L.E."/>
            <person name="Selvin J."/>
            <person name="Kiran G.S."/>
            <person name="Ibarra-Gamez J.C."/>
            <person name="Gomez-Gil B."/>
            <person name="Galaviz-Silva L."/>
        </authorList>
    </citation>
    <scope>NUCLEOTIDE SEQUENCE [LARGE SCALE GENOMIC DNA]</scope>
    <source>
        <strain evidence="5">36Y_RITHPW</strain>
    </source>
</reference>
<dbReference type="SMART" id="SM00850">
    <property type="entry name" value="LytTR"/>
    <property type="match status" value="1"/>
</dbReference>
<feature type="domain" description="HTH LytTR-type" evidence="3">
    <location>
        <begin position="182"/>
        <end position="286"/>
    </location>
</feature>
<dbReference type="InterPro" id="IPR046947">
    <property type="entry name" value="LytR-like"/>
</dbReference>
<gene>
    <name evidence="4" type="ORF">CEX98_18520</name>
</gene>
<dbReference type="PROSITE" id="PS50930">
    <property type="entry name" value="HTH_LYTTR"/>
    <property type="match status" value="1"/>
</dbReference>
<dbReference type="InterPro" id="IPR012379">
    <property type="entry name" value="LytTR_MHYE"/>
</dbReference>
<sequence length="287" mass="33110">MMFSRTFIQQYHSLMAMILLALFLAINNTLNAITLIMDAKRDAQLDFALWEPFVWEYTSAAASLALIPAISWYLSAFPWLWHKPFKVAVHFFIASLIFCFSHVGIMVLLRETIYFSLQREYNFHLSWFELIYEYQKDAWSLVFFIALIKGYQFSVSHMLGEASPIKQESDDDETPSKPIHHLLVRKLGKEFIVKVEEVEWLQSSGNYVNLHVNGRIYPLRSTLASLCQRLDPAGFVRIHRSFAINVSKVVSITPLASGDSEIALQSGKVLTLSRTYKAQFKDQLRLE</sequence>
<evidence type="ECO:0000256" key="2">
    <source>
        <dbReference type="SAM" id="Phobius"/>
    </source>
</evidence>
<keyword evidence="2" id="KW-0812">Transmembrane</keyword>
<name>A0A2A5JM23_PSEO7</name>
<comment type="caution">
    <text evidence="4">The sequence shown here is derived from an EMBL/GenBank/DDBJ whole genome shotgun (WGS) entry which is preliminary data.</text>
</comment>
<protein>
    <submittedName>
        <fullName evidence="4">DNA-binding protein</fullName>
    </submittedName>
</protein>